<dbReference type="RefSeq" id="XP_053750513.1">
    <property type="nucleotide sequence ID" value="XM_053894538.1"/>
</dbReference>
<dbReference type="Proteomes" id="UP001165780">
    <property type="component" value="Unplaced"/>
</dbReference>
<feature type="compositionally biased region" description="Low complexity" evidence="1">
    <location>
        <begin position="226"/>
        <end position="240"/>
    </location>
</feature>
<dbReference type="CTD" id="112268170"/>
<gene>
    <name evidence="3 4" type="primary">LOC109259017</name>
</gene>
<dbReference type="RefSeq" id="XP_053750512.1">
    <property type="nucleotide sequence ID" value="XM_053894537.1"/>
</dbReference>
<sequence>MVSSWVHPLRARLSDPSRCPSTPKSTSCADARNTPTGTLGRGPILTFHSLCILPSSLGAPPVQFSHCASGAQTPPPLPGGPGHFLCAPSQPLSQGFPQPPGNRRLLLPSAWRAQHHQPVRQTPAFRCSPPGVRRLSAHSYPQPLSIPVSPRRRLLDCSRCCRHRRPVAAAAAREGASQREREGGGGSPLPSARPLLSLLSGPLPYAPLPPRTAPAPSSPPAPPGQPQGATRARPRVTRATGRASSNLQWLFWACPDWVFPGDLGVLEPALESLEPRPHPGSGLQPLVLPPVREEPAPQSHAGSRARLGLTPGGEETPWGWGQRAW</sequence>
<dbReference type="AlphaFoldDB" id="A0A9W2UWG6"/>
<keyword evidence="2" id="KW-1185">Reference proteome</keyword>
<feature type="compositionally biased region" description="Polar residues" evidence="1">
    <location>
        <begin position="19"/>
        <end position="37"/>
    </location>
</feature>
<protein>
    <submittedName>
        <fullName evidence="3 4">Potassium/sodium hyperpolarization-activated cyclic nucleotide-gated channel 4</fullName>
    </submittedName>
</protein>
<organism evidence="2 4">
    <name type="scientific">Panthera pardus</name>
    <name type="common">Leopard</name>
    <name type="synonym">Felis pardus</name>
    <dbReference type="NCBI Taxonomy" id="9691"/>
    <lineage>
        <taxon>Eukaryota</taxon>
        <taxon>Metazoa</taxon>
        <taxon>Chordata</taxon>
        <taxon>Craniata</taxon>
        <taxon>Vertebrata</taxon>
        <taxon>Euteleostomi</taxon>
        <taxon>Mammalia</taxon>
        <taxon>Eutheria</taxon>
        <taxon>Laurasiatheria</taxon>
        <taxon>Carnivora</taxon>
        <taxon>Feliformia</taxon>
        <taxon>Felidae</taxon>
        <taxon>Pantherinae</taxon>
        <taxon>Panthera</taxon>
    </lineage>
</organism>
<proteinExistence type="predicted"/>
<evidence type="ECO:0000313" key="2">
    <source>
        <dbReference type="Proteomes" id="UP001165780"/>
    </source>
</evidence>
<evidence type="ECO:0000313" key="3">
    <source>
        <dbReference type="RefSeq" id="XP_053750512.1"/>
    </source>
</evidence>
<dbReference type="GeneID" id="109259017"/>
<evidence type="ECO:0000313" key="4">
    <source>
        <dbReference type="RefSeq" id="XP_053750513.1"/>
    </source>
</evidence>
<feature type="region of interest" description="Disordered" evidence="1">
    <location>
        <begin position="169"/>
        <end position="240"/>
    </location>
</feature>
<feature type="region of interest" description="Disordered" evidence="1">
    <location>
        <begin position="1"/>
        <end position="38"/>
    </location>
</feature>
<evidence type="ECO:0000256" key="1">
    <source>
        <dbReference type="SAM" id="MobiDB-lite"/>
    </source>
</evidence>
<reference evidence="3 4" key="1">
    <citation type="submission" date="2025-04" db="UniProtKB">
        <authorList>
            <consortium name="RefSeq"/>
        </authorList>
    </citation>
    <scope>IDENTIFICATION</scope>
    <source>
        <tissue evidence="3 4">Whole blood</tissue>
    </source>
</reference>
<accession>A0A9W2UWG6</accession>
<feature type="compositionally biased region" description="Low complexity" evidence="1">
    <location>
        <begin position="188"/>
        <end position="203"/>
    </location>
</feature>
<name>A0A9W2UWG6_PANPR</name>
<feature type="compositionally biased region" description="Pro residues" evidence="1">
    <location>
        <begin position="204"/>
        <end position="225"/>
    </location>
</feature>
<feature type="region of interest" description="Disordered" evidence="1">
    <location>
        <begin position="276"/>
        <end position="325"/>
    </location>
</feature>